<accession>A0ABR7PYT6</accession>
<dbReference type="EMBL" id="VZQQ01000055">
    <property type="protein sequence ID" value="MBC8751445.1"/>
    <property type="molecule type" value="Genomic_DNA"/>
</dbReference>
<comment type="caution">
    <text evidence="1">The sequence shown here is derived from an EMBL/GenBank/DDBJ whole genome shotgun (WGS) entry which is preliminary data.</text>
</comment>
<evidence type="ECO:0008006" key="3">
    <source>
        <dbReference type="Google" id="ProtNLM"/>
    </source>
</evidence>
<organism evidence="1 2">
    <name type="scientific">Paraburkholderia podalyriae</name>
    <dbReference type="NCBI Taxonomy" id="1938811"/>
    <lineage>
        <taxon>Bacteria</taxon>
        <taxon>Pseudomonadati</taxon>
        <taxon>Pseudomonadota</taxon>
        <taxon>Betaproteobacteria</taxon>
        <taxon>Burkholderiales</taxon>
        <taxon>Burkholderiaceae</taxon>
        <taxon>Paraburkholderia</taxon>
    </lineage>
</organism>
<evidence type="ECO:0000313" key="1">
    <source>
        <dbReference type="EMBL" id="MBC8751445.1"/>
    </source>
</evidence>
<evidence type="ECO:0000313" key="2">
    <source>
        <dbReference type="Proteomes" id="UP000736373"/>
    </source>
</evidence>
<dbReference type="Pfam" id="PF07507">
    <property type="entry name" value="WavE"/>
    <property type="match status" value="1"/>
</dbReference>
<dbReference type="InterPro" id="IPR011122">
    <property type="entry name" value="WavE"/>
</dbReference>
<gene>
    <name evidence="1" type="ORF">F6X42_34415</name>
</gene>
<sequence>MSIKSSDISIVIQGPIDWSVEKESLEGLTLAATRKIRGIFRDAEIIVSTWEGERYAGLVYDKIVLSPLPPAQGGAPSFTPNNVNRQIVGTRAGLSLVTRPFCLKIRSDMILDGDAFVRIFEERCKNPLSDERDVFEYPLVCNNFSSRNSASILERIPDHPLPFHPSDHFQFGWTDDVKVLWDIQLQSDEEGWYFLERAHPNRWRLHELSQYAPEQFIFLSAIRKKHSVDVHHYADDRPEVVALSDYYMNSHFVTVPDLLVPVRFPKYHTDHHFSFEWMRLNSLGITKVPSVVPSTVSRILSDIAYPFLHPIGFYKWLKKKVRRLGWI</sequence>
<protein>
    <recommendedName>
        <fullName evidence="3">WavE lipopolysaccharide synthesis</fullName>
    </recommendedName>
</protein>
<dbReference type="Proteomes" id="UP000736373">
    <property type="component" value="Unassembled WGS sequence"/>
</dbReference>
<dbReference type="RefSeq" id="WP_187638372.1">
    <property type="nucleotide sequence ID" value="NZ_VZQQ01000055.1"/>
</dbReference>
<proteinExistence type="predicted"/>
<reference evidence="1 2" key="1">
    <citation type="submission" date="2019-09" db="EMBL/GenBank/DDBJ databases">
        <title>Paraburkholderia podalyriae sp. nov., A South African Podalyria-associated rhizobium.</title>
        <authorList>
            <person name="Mavima L."/>
            <person name="Beukes C.W."/>
            <person name="Palmer M."/>
            <person name="De Meyer S.E."/>
            <person name="James E.K."/>
            <person name="Maluk M."/>
            <person name="Avontuur J.R."/>
            <person name="Chan W.Y."/>
            <person name="Venter S.N."/>
            <person name="Steenkamp E.T."/>
        </authorList>
    </citation>
    <scope>NUCLEOTIDE SEQUENCE [LARGE SCALE GENOMIC DNA]</scope>
    <source>
        <strain evidence="1 2">WC7.3b</strain>
    </source>
</reference>
<keyword evidence="2" id="KW-1185">Reference proteome</keyword>
<name>A0ABR7PYT6_9BURK</name>